<sequence length="175" mass="17797">MTGPHVVSLGDATPTLADSAWLAPTATVIGSVTLGEETGIWYGAVVRGDVESITVGAGSNVQDNVTMHADPGFPLTVGANVSVGHNAVLHGCTVGDDSLVGMGAVILNGARLGARCLVAAGAVVLEGTEIPPRSLVAGVPAKVRRELTDDEIAQIEHNAEVYRALAGKHRAATPY</sequence>
<dbReference type="InterPro" id="IPR050484">
    <property type="entry name" value="Transf_Hexapept/Carb_Anhydrase"/>
</dbReference>
<dbReference type="Proteomes" id="UP001501183">
    <property type="component" value="Unassembled WGS sequence"/>
</dbReference>
<dbReference type="SUPFAM" id="SSF51161">
    <property type="entry name" value="Trimeric LpxA-like enzymes"/>
    <property type="match status" value="1"/>
</dbReference>
<dbReference type="InterPro" id="IPR047324">
    <property type="entry name" value="LbH_gamma_CA-like"/>
</dbReference>
<protein>
    <submittedName>
        <fullName evidence="1">Gamma carbonic anhydrase family protein</fullName>
    </submittedName>
</protein>
<reference evidence="2" key="1">
    <citation type="journal article" date="2019" name="Int. J. Syst. Evol. Microbiol.">
        <title>The Global Catalogue of Microorganisms (GCM) 10K type strain sequencing project: providing services to taxonomists for standard genome sequencing and annotation.</title>
        <authorList>
            <consortium name="The Broad Institute Genomics Platform"/>
            <consortium name="The Broad Institute Genome Sequencing Center for Infectious Disease"/>
            <person name="Wu L."/>
            <person name="Ma J."/>
        </authorList>
    </citation>
    <scope>NUCLEOTIDE SEQUENCE [LARGE SCALE GENOMIC DNA]</scope>
    <source>
        <strain evidence="2">JCM 32206</strain>
    </source>
</reference>
<evidence type="ECO:0000313" key="2">
    <source>
        <dbReference type="Proteomes" id="UP001501183"/>
    </source>
</evidence>
<dbReference type="Gene3D" id="2.160.10.10">
    <property type="entry name" value="Hexapeptide repeat proteins"/>
    <property type="match status" value="1"/>
</dbReference>
<evidence type="ECO:0000313" key="1">
    <source>
        <dbReference type="EMBL" id="GAA4490348.1"/>
    </source>
</evidence>
<accession>A0ABP8PQV4</accession>
<name>A0ABP8PQV4_9NOCA</name>
<dbReference type="PANTHER" id="PTHR13061">
    <property type="entry name" value="DYNACTIN SUBUNIT P25"/>
    <property type="match status" value="1"/>
</dbReference>
<dbReference type="InterPro" id="IPR011004">
    <property type="entry name" value="Trimer_LpxA-like_sf"/>
</dbReference>
<dbReference type="InterPro" id="IPR001451">
    <property type="entry name" value="Hexapep"/>
</dbReference>
<gene>
    <name evidence="1" type="ORF">GCM10023094_53470</name>
</gene>
<organism evidence="1 2">
    <name type="scientific">Rhodococcus olei</name>
    <dbReference type="NCBI Taxonomy" id="2161675"/>
    <lineage>
        <taxon>Bacteria</taxon>
        <taxon>Bacillati</taxon>
        <taxon>Actinomycetota</taxon>
        <taxon>Actinomycetes</taxon>
        <taxon>Mycobacteriales</taxon>
        <taxon>Nocardiaceae</taxon>
        <taxon>Rhodococcus</taxon>
    </lineage>
</organism>
<dbReference type="Pfam" id="PF00132">
    <property type="entry name" value="Hexapep"/>
    <property type="match status" value="1"/>
</dbReference>
<dbReference type="RefSeq" id="WP_345352964.1">
    <property type="nucleotide sequence ID" value="NZ_BAABFB010000075.1"/>
</dbReference>
<dbReference type="CDD" id="cd04645">
    <property type="entry name" value="LbH_gamma_CA_like"/>
    <property type="match status" value="1"/>
</dbReference>
<comment type="caution">
    <text evidence="1">The sequence shown here is derived from an EMBL/GenBank/DDBJ whole genome shotgun (WGS) entry which is preliminary data.</text>
</comment>
<dbReference type="EMBL" id="BAABFB010000075">
    <property type="protein sequence ID" value="GAA4490348.1"/>
    <property type="molecule type" value="Genomic_DNA"/>
</dbReference>
<keyword evidence="2" id="KW-1185">Reference proteome</keyword>
<proteinExistence type="predicted"/>
<dbReference type="PANTHER" id="PTHR13061:SF29">
    <property type="entry name" value="GAMMA CARBONIC ANHYDRASE-LIKE 1, MITOCHONDRIAL-RELATED"/>
    <property type="match status" value="1"/>
</dbReference>